<keyword evidence="3" id="KW-0479">Metal-binding</keyword>
<evidence type="ECO:0000256" key="13">
    <source>
        <dbReference type="PIRSR" id="PIRSR002356-1"/>
    </source>
</evidence>
<feature type="disulfide bond" evidence="14">
    <location>
        <begin position="103"/>
        <end position="137"/>
    </location>
</feature>
<dbReference type="FunFam" id="2.10.250.10:FF:000002">
    <property type="entry name" value="Calreticulin"/>
    <property type="match status" value="1"/>
</dbReference>
<accession>A0A7S0YGD2</accession>
<dbReference type="InterPro" id="IPR001580">
    <property type="entry name" value="Calret/calnex"/>
</dbReference>
<dbReference type="InterPro" id="IPR018124">
    <property type="entry name" value="Calret/calnex_CS"/>
</dbReference>
<evidence type="ECO:0000256" key="1">
    <source>
        <dbReference type="ARBA" id="ARBA00004319"/>
    </source>
</evidence>
<evidence type="ECO:0000256" key="3">
    <source>
        <dbReference type="ARBA" id="ARBA00022723"/>
    </source>
</evidence>
<dbReference type="GO" id="GO:0006457">
    <property type="term" value="P:protein folding"/>
    <property type="evidence" value="ECO:0007669"/>
    <property type="project" value="InterPro"/>
</dbReference>
<keyword evidence="5" id="KW-0430">Lectin</keyword>
<keyword evidence="10 12" id="KW-0143">Chaperone</keyword>
<feature type="chain" id="PRO_5031609893" description="Calreticulin" evidence="15">
    <location>
        <begin position="18"/>
        <end position="400"/>
    </location>
</feature>
<gene>
    <name evidence="17" type="ORF">PPAR00522_LOCUS11289</name>
</gene>
<dbReference type="EMBL" id="HBFM01017540">
    <property type="protein sequence ID" value="CAD8774882.1"/>
    <property type="molecule type" value="Transcribed_RNA"/>
</dbReference>
<feature type="compositionally biased region" description="Acidic residues" evidence="16">
    <location>
        <begin position="381"/>
        <end position="400"/>
    </location>
</feature>
<evidence type="ECO:0000256" key="7">
    <source>
        <dbReference type="ARBA" id="ARBA00022824"/>
    </source>
</evidence>
<dbReference type="PRINTS" id="PR00626">
    <property type="entry name" value="CALRETICULIN"/>
</dbReference>
<evidence type="ECO:0000256" key="6">
    <source>
        <dbReference type="ARBA" id="ARBA00022737"/>
    </source>
</evidence>
<evidence type="ECO:0000313" key="17">
    <source>
        <dbReference type="EMBL" id="CAD8774882.1"/>
    </source>
</evidence>
<dbReference type="PANTHER" id="PTHR11073:SF2">
    <property type="entry name" value="CALRETICULIN"/>
    <property type="match status" value="1"/>
</dbReference>
<dbReference type="InterPro" id="IPR009169">
    <property type="entry name" value="Calreticulin"/>
</dbReference>
<feature type="region of interest" description="Disordered" evidence="16">
    <location>
        <begin position="363"/>
        <end position="400"/>
    </location>
</feature>
<dbReference type="Gene3D" id="2.60.120.200">
    <property type="match status" value="1"/>
</dbReference>
<reference evidence="17" key="1">
    <citation type="submission" date="2021-01" db="EMBL/GenBank/DDBJ databases">
        <authorList>
            <person name="Corre E."/>
            <person name="Pelletier E."/>
            <person name="Niang G."/>
            <person name="Scheremetjew M."/>
            <person name="Finn R."/>
            <person name="Kale V."/>
            <person name="Holt S."/>
            <person name="Cochrane G."/>
            <person name="Meng A."/>
            <person name="Brown T."/>
            <person name="Cohen L."/>
        </authorList>
    </citation>
    <scope>NUCLEOTIDE SEQUENCE</scope>
    <source>
        <strain evidence="17">SAG 63-3</strain>
    </source>
</reference>
<evidence type="ECO:0000256" key="15">
    <source>
        <dbReference type="RuleBase" id="RU362126"/>
    </source>
</evidence>
<dbReference type="GO" id="GO:0005788">
    <property type="term" value="C:endoplasmic reticulum lumen"/>
    <property type="evidence" value="ECO:0007669"/>
    <property type="project" value="UniProtKB-SubCell"/>
</dbReference>
<dbReference type="SUPFAM" id="SSF63887">
    <property type="entry name" value="P-domain of calnexin/calreticulin"/>
    <property type="match status" value="1"/>
</dbReference>
<dbReference type="GO" id="GO:0036503">
    <property type="term" value="P:ERAD pathway"/>
    <property type="evidence" value="ECO:0007669"/>
    <property type="project" value="TreeGrafter"/>
</dbReference>
<dbReference type="GO" id="GO:0030246">
    <property type="term" value="F:carbohydrate binding"/>
    <property type="evidence" value="ECO:0007669"/>
    <property type="project" value="UniProtKB-KW"/>
</dbReference>
<feature type="binding site" evidence="13">
    <location>
        <position position="128"/>
    </location>
    <ligand>
        <name>an alpha-D-glucoside</name>
        <dbReference type="ChEBI" id="CHEBI:22390"/>
    </ligand>
</feature>
<dbReference type="PIRSF" id="PIRSF002356">
    <property type="entry name" value="Calreticulin"/>
    <property type="match status" value="1"/>
</dbReference>
<evidence type="ECO:0000256" key="8">
    <source>
        <dbReference type="ARBA" id="ARBA00022833"/>
    </source>
</evidence>
<dbReference type="Pfam" id="PF00262">
    <property type="entry name" value="Calreticulin"/>
    <property type="match status" value="2"/>
</dbReference>
<comment type="similarity">
    <text evidence="2 12 15">Belongs to the calreticulin family.</text>
</comment>
<keyword evidence="6" id="KW-0677">Repeat</keyword>
<evidence type="ECO:0000256" key="11">
    <source>
        <dbReference type="ARBA" id="ARBA00037091"/>
    </source>
</evidence>
<evidence type="ECO:0000256" key="16">
    <source>
        <dbReference type="SAM" id="MobiDB-lite"/>
    </source>
</evidence>
<evidence type="ECO:0000256" key="10">
    <source>
        <dbReference type="ARBA" id="ARBA00023186"/>
    </source>
</evidence>
<feature type="binding site" evidence="13">
    <location>
        <position position="135"/>
    </location>
    <ligand>
        <name>an alpha-D-glucoside</name>
        <dbReference type="ChEBI" id="CHEBI:22390"/>
    </ligand>
</feature>
<feature type="binding site" evidence="13">
    <location>
        <position position="317"/>
    </location>
    <ligand>
        <name>an alpha-D-glucoside</name>
        <dbReference type="ChEBI" id="CHEBI:22390"/>
    </ligand>
</feature>
<evidence type="ECO:0000256" key="14">
    <source>
        <dbReference type="PIRSR" id="PIRSR002356-3"/>
    </source>
</evidence>
<dbReference type="PROSITE" id="PS00803">
    <property type="entry name" value="CALRETICULIN_1"/>
    <property type="match status" value="1"/>
</dbReference>
<feature type="binding site" evidence="13">
    <location>
        <position position="109"/>
    </location>
    <ligand>
        <name>an alpha-D-glucoside</name>
        <dbReference type="ChEBI" id="CHEBI:22390"/>
    </ligand>
</feature>
<feature type="signal peptide" evidence="15">
    <location>
        <begin position="1"/>
        <end position="17"/>
    </location>
</feature>
<protein>
    <recommendedName>
        <fullName evidence="12">Calreticulin</fullName>
    </recommendedName>
</protein>
<dbReference type="AlphaFoldDB" id="A0A7S0YGD2"/>
<dbReference type="PROSITE" id="PS00804">
    <property type="entry name" value="CALRETICULIN_2"/>
    <property type="match status" value="1"/>
</dbReference>
<organism evidence="17">
    <name type="scientific">Polytomella parva</name>
    <dbReference type="NCBI Taxonomy" id="51329"/>
    <lineage>
        <taxon>Eukaryota</taxon>
        <taxon>Viridiplantae</taxon>
        <taxon>Chlorophyta</taxon>
        <taxon>core chlorophytes</taxon>
        <taxon>Chlorophyceae</taxon>
        <taxon>CS clade</taxon>
        <taxon>Chlamydomonadales</taxon>
        <taxon>Chlamydomonadaceae</taxon>
        <taxon>Polytomella</taxon>
    </lineage>
</organism>
<keyword evidence="8" id="KW-0862">Zinc</keyword>
<evidence type="ECO:0000256" key="4">
    <source>
        <dbReference type="ARBA" id="ARBA00022729"/>
    </source>
</evidence>
<evidence type="ECO:0000256" key="5">
    <source>
        <dbReference type="ARBA" id="ARBA00022734"/>
    </source>
</evidence>
<keyword evidence="14" id="KW-1015">Disulfide bond</keyword>
<feature type="binding site" evidence="13">
    <location>
        <position position="107"/>
    </location>
    <ligand>
        <name>an alpha-D-glucoside</name>
        <dbReference type="ChEBI" id="CHEBI:22390"/>
    </ligand>
</feature>
<dbReference type="SUPFAM" id="SSF49899">
    <property type="entry name" value="Concanavalin A-like lectins/glucanases"/>
    <property type="match status" value="1"/>
</dbReference>
<name>A0A7S0YGD2_9CHLO</name>
<dbReference type="FunFam" id="2.60.120.200:FF:000018">
    <property type="entry name" value="Calreticulin 1b"/>
    <property type="match status" value="1"/>
</dbReference>
<evidence type="ECO:0000256" key="12">
    <source>
        <dbReference type="PIRNR" id="PIRNR002356"/>
    </source>
</evidence>
<keyword evidence="7 12" id="KW-0256">Endoplasmic reticulum</keyword>
<feature type="region of interest" description="Disordered" evidence="16">
    <location>
        <begin position="228"/>
        <end position="252"/>
    </location>
</feature>
<dbReference type="GO" id="GO:0005509">
    <property type="term" value="F:calcium ion binding"/>
    <property type="evidence" value="ECO:0007669"/>
    <property type="project" value="InterPro"/>
</dbReference>
<dbReference type="GO" id="GO:0005789">
    <property type="term" value="C:endoplasmic reticulum membrane"/>
    <property type="evidence" value="ECO:0007669"/>
    <property type="project" value="TreeGrafter"/>
</dbReference>
<keyword evidence="9" id="KW-0106">Calcium</keyword>
<dbReference type="GO" id="GO:0051082">
    <property type="term" value="F:unfolded protein binding"/>
    <property type="evidence" value="ECO:0007669"/>
    <property type="project" value="InterPro"/>
</dbReference>
<sequence>MKAVLLVLAMLLVAASAEVYFKETFEDTKRWTPSTWKKSDGSAADFKLSSGRFYADAKVNQGLQTPVDSKFYAISSKLSKPIDNTGKDLIIQYTVKFEQEIDCGGGYVKLIPLSSASAMKGFSGETPYSIMFGPDVCGSTKRVHAIINYKGENRQITKELPAKADRLTHLYTFIIHPDNTYAILIDQTEVAAGSIEEDWALLPPKTIPDPSAVKPEDWDERAEIPDETDVKPEGWDDISATIPDPAAQQPEDWDEEEDGAWEAPTINNPEYKGAWVQKTIPNPAFKGVWAAPLIENPEYKPDPTIYNFKNLGFVGFELWQVKAGTILDNILLTDSIKDAEAFAAEVFTPFKASESAALSKFMEAEAAKAKADAPPTPSMTQDDEEDEDEDEDDEEDHDEL</sequence>
<evidence type="ECO:0000256" key="9">
    <source>
        <dbReference type="ARBA" id="ARBA00022837"/>
    </source>
</evidence>
<comment type="subcellular location">
    <subcellularLocation>
        <location evidence="1 12">Endoplasmic reticulum lumen</location>
    </subcellularLocation>
</comment>
<dbReference type="Gene3D" id="2.10.250.10">
    <property type="entry name" value="Calreticulin/calnexin, P domain"/>
    <property type="match status" value="1"/>
</dbReference>
<comment type="function">
    <text evidence="11">Molecular calcium-binding chaperone promoting folding, oligomeric assembly and quality control in the ER via the calreticulin/calnexin cycle. This lectin may interact transiently with almost all of the monoglucosylated glycoproteins that are synthesized in the ER.</text>
</comment>
<keyword evidence="4 15" id="KW-0732">Signal</keyword>
<dbReference type="PANTHER" id="PTHR11073">
    <property type="entry name" value="CALRETICULIN AND CALNEXIN"/>
    <property type="match status" value="1"/>
</dbReference>
<evidence type="ECO:0000256" key="2">
    <source>
        <dbReference type="ARBA" id="ARBA00010983"/>
    </source>
</evidence>
<dbReference type="InterPro" id="IPR013320">
    <property type="entry name" value="ConA-like_dom_sf"/>
</dbReference>
<proteinExistence type="inferred from homology"/>
<dbReference type="InterPro" id="IPR009033">
    <property type="entry name" value="Calreticulin/calnexin_P_dom_sf"/>
</dbReference>